<evidence type="ECO:0000256" key="2">
    <source>
        <dbReference type="ARBA" id="ARBA00022679"/>
    </source>
</evidence>
<evidence type="ECO:0000259" key="6">
    <source>
        <dbReference type="Pfam" id="PF00294"/>
    </source>
</evidence>
<sequence>MIICAGEALIDMLPRESKGGEAMFLPVCGGSVYNTAIALGRLGSQVGLVSGVSNDIFGEQLVAGLAASRVGPDLLIRSDRPTTLAFVRLTNGQAEYAFFDEGSAGRMIRVRDLPALPRAARAVFFGGISLAVKPCCDTYFSLMKRHSKGKLIMMDVNVRPDFIPDEAEYRARTEAMLAHTDILKLSDEDLRWMFGDADPAAHAEELLAKGPKMICVTEGAKGVTAYLASGAHTVLAERVEVVDTVGAGDTFNAGVLAGLDRAGALSKRALTEGLPKEVVIEALRLGVKAAAVTVQRAGANPPWAEELA</sequence>
<keyword evidence="5" id="KW-0067">ATP-binding</keyword>
<dbReference type="Gene3D" id="3.40.1190.20">
    <property type="match status" value="1"/>
</dbReference>
<dbReference type="OrthoDB" id="9795789at2"/>
<evidence type="ECO:0000256" key="3">
    <source>
        <dbReference type="ARBA" id="ARBA00022741"/>
    </source>
</evidence>
<proteinExistence type="inferred from homology"/>
<dbReference type="InterPro" id="IPR050306">
    <property type="entry name" value="PfkB_Carbo_kinase"/>
</dbReference>
<keyword evidence="3" id="KW-0547">Nucleotide-binding</keyword>
<organism evidence="7 8">
    <name type="scientific">Vannielia litorea</name>
    <dbReference type="NCBI Taxonomy" id="1217970"/>
    <lineage>
        <taxon>Bacteria</taxon>
        <taxon>Pseudomonadati</taxon>
        <taxon>Pseudomonadota</taxon>
        <taxon>Alphaproteobacteria</taxon>
        <taxon>Rhodobacterales</taxon>
        <taxon>Paracoccaceae</taxon>
        <taxon>Vannielia</taxon>
    </lineage>
</organism>
<keyword evidence="2" id="KW-0808">Transferase</keyword>
<feature type="domain" description="Carbohydrate kinase PfkB" evidence="6">
    <location>
        <begin position="4"/>
        <end position="302"/>
    </location>
</feature>
<dbReference type="InterPro" id="IPR029056">
    <property type="entry name" value="Ribokinase-like"/>
</dbReference>
<dbReference type="GO" id="GO:0016301">
    <property type="term" value="F:kinase activity"/>
    <property type="evidence" value="ECO:0007669"/>
    <property type="project" value="UniProtKB-KW"/>
</dbReference>
<dbReference type="SUPFAM" id="SSF53613">
    <property type="entry name" value="Ribokinase-like"/>
    <property type="match status" value="1"/>
</dbReference>
<name>A0A1N6EFD0_9RHOB</name>
<dbReference type="Proteomes" id="UP000184932">
    <property type="component" value="Unassembled WGS sequence"/>
</dbReference>
<evidence type="ECO:0000256" key="1">
    <source>
        <dbReference type="ARBA" id="ARBA00010688"/>
    </source>
</evidence>
<dbReference type="AlphaFoldDB" id="A0A1N6EFD0"/>
<reference evidence="8" key="1">
    <citation type="submission" date="2016-11" db="EMBL/GenBank/DDBJ databases">
        <authorList>
            <person name="Varghese N."/>
            <person name="Submissions S."/>
        </authorList>
    </citation>
    <scope>NUCLEOTIDE SEQUENCE [LARGE SCALE GENOMIC DNA]</scope>
    <source>
        <strain evidence="8">DSM 29440</strain>
    </source>
</reference>
<keyword evidence="8" id="KW-1185">Reference proteome</keyword>
<evidence type="ECO:0000313" key="8">
    <source>
        <dbReference type="Proteomes" id="UP000184932"/>
    </source>
</evidence>
<dbReference type="EMBL" id="FSRL01000001">
    <property type="protein sequence ID" value="SIN81742.1"/>
    <property type="molecule type" value="Genomic_DNA"/>
</dbReference>
<dbReference type="CDD" id="cd01167">
    <property type="entry name" value="bac_FRK"/>
    <property type="match status" value="1"/>
</dbReference>
<evidence type="ECO:0000256" key="4">
    <source>
        <dbReference type="ARBA" id="ARBA00022777"/>
    </source>
</evidence>
<protein>
    <submittedName>
        <fullName evidence="7">Fructokinase</fullName>
    </submittedName>
</protein>
<dbReference type="InterPro" id="IPR002173">
    <property type="entry name" value="Carboh/pur_kinase_PfkB_CS"/>
</dbReference>
<dbReference type="STRING" id="1217970.SAMN05444002_0709"/>
<keyword evidence="4 7" id="KW-0418">Kinase</keyword>
<evidence type="ECO:0000256" key="5">
    <source>
        <dbReference type="ARBA" id="ARBA00022840"/>
    </source>
</evidence>
<dbReference type="RefSeq" id="WP_074254862.1">
    <property type="nucleotide sequence ID" value="NZ_FSRL01000001.1"/>
</dbReference>
<gene>
    <name evidence="7" type="ORF">SAMN05444002_0709</name>
</gene>
<dbReference type="PANTHER" id="PTHR43085">
    <property type="entry name" value="HEXOKINASE FAMILY MEMBER"/>
    <property type="match status" value="1"/>
</dbReference>
<accession>A0A1N6EFD0</accession>
<dbReference type="PROSITE" id="PS00584">
    <property type="entry name" value="PFKB_KINASES_2"/>
    <property type="match status" value="1"/>
</dbReference>
<evidence type="ECO:0000313" key="7">
    <source>
        <dbReference type="EMBL" id="SIN81742.1"/>
    </source>
</evidence>
<dbReference type="InterPro" id="IPR011611">
    <property type="entry name" value="PfkB_dom"/>
</dbReference>
<dbReference type="PANTHER" id="PTHR43085:SF1">
    <property type="entry name" value="PSEUDOURIDINE KINASE-RELATED"/>
    <property type="match status" value="1"/>
</dbReference>
<dbReference type="GO" id="GO:0005524">
    <property type="term" value="F:ATP binding"/>
    <property type="evidence" value="ECO:0007669"/>
    <property type="project" value="UniProtKB-KW"/>
</dbReference>
<comment type="similarity">
    <text evidence="1">Belongs to the carbohydrate kinase PfkB family.</text>
</comment>
<dbReference type="Pfam" id="PF00294">
    <property type="entry name" value="PfkB"/>
    <property type="match status" value="1"/>
</dbReference>